<proteinExistence type="inferred from homology"/>
<evidence type="ECO:0000256" key="1">
    <source>
        <dbReference type="ARBA" id="ARBA00004141"/>
    </source>
</evidence>
<feature type="transmembrane region" description="Helical" evidence="3">
    <location>
        <begin position="381"/>
        <end position="400"/>
    </location>
</feature>
<feature type="transmembrane region" description="Helical" evidence="3">
    <location>
        <begin position="258"/>
        <end position="279"/>
    </location>
</feature>
<evidence type="ECO:0000313" key="5">
    <source>
        <dbReference type="Proteomes" id="UP000799118"/>
    </source>
</evidence>
<dbReference type="Gene3D" id="1.20.1250.20">
    <property type="entry name" value="MFS general substrate transporter like domains"/>
    <property type="match status" value="2"/>
</dbReference>
<sequence>MSVSHAEDIPPSRIKDISEFNNLRVHHLRDLESNREKNNETGGPTDGGRDAWLTIAGCFMVQFCTVGYSNAFGVYQDIYTRDFLSNKSPSEISWIGSFQYFMQYAPGVFVGHAFDAGYFRHMIALGSLLQVFSIFMLSLARKGQYYQVFLAQAVGIGLGQALLFIPSLTIISQHFKKRRSFAIGVAVTGASVGGIIWPILLNQLDQKATLANANRATGAVTGALLLCANILMKPRPVASRAGGGVHVGIKTVFRDAPFMVSIGAACLVALGIFFPYFYLQLYAIDQAIAPHLAFYALTILNAGSIVGRLVPNFFADRLGPYNMIIPCLSVTAALLVVVLAVHSFAGLVVFALFYGLTSGSYISLIPSIIGQLSIKSGQPGLRMGFAFTSVGFWMLIGTPIEGALLHPSGTGGSLVWSPCIIFSAISVACGAFGMLVSRMMFVRGGRNGEKGQLI</sequence>
<name>A0A6A4IB30_9AGAR</name>
<feature type="transmembrane region" description="Helical" evidence="3">
    <location>
        <begin position="415"/>
        <end position="436"/>
    </location>
</feature>
<keyword evidence="3" id="KW-0472">Membrane</keyword>
<dbReference type="OrthoDB" id="6499973at2759"/>
<evidence type="ECO:0000256" key="3">
    <source>
        <dbReference type="SAM" id="Phobius"/>
    </source>
</evidence>
<dbReference type="SUPFAM" id="SSF103473">
    <property type="entry name" value="MFS general substrate transporter"/>
    <property type="match status" value="1"/>
</dbReference>
<comment type="similarity">
    <text evidence="2">Belongs to the major facilitator superfamily. Monocarboxylate porter (TC 2.A.1.13) family.</text>
</comment>
<feature type="transmembrane region" description="Helical" evidence="3">
    <location>
        <begin position="146"/>
        <end position="169"/>
    </location>
</feature>
<keyword evidence="3" id="KW-1133">Transmembrane helix</keyword>
<feature type="transmembrane region" description="Helical" evidence="3">
    <location>
        <begin position="347"/>
        <end position="369"/>
    </location>
</feature>
<protein>
    <submittedName>
        <fullName evidence="4">MFS general substrate transporter</fullName>
    </submittedName>
</protein>
<evidence type="ECO:0000256" key="2">
    <source>
        <dbReference type="ARBA" id="ARBA00006727"/>
    </source>
</evidence>
<keyword evidence="3" id="KW-0812">Transmembrane</keyword>
<gene>
    <name evidence="4" type="ORF">BT96DRAFT_1014431</name>
</gene>
<dbReference type="Proteomes" id="UP000799118">
    <property type="component" value="Unassembled WGS sequence"/>
</dbReference>
<dbReference type="GO" id="GO:0016020">
    <property type="term" value="C:membrane"/>
    <property type="evidence" value="ECO:0007669"/>
    <property type="project" value="UniProtKB-SubCell"/>
</dbReference>
<dbReference type="InterPro" id="IPR050327">
    <property type="entry name" value="Proton-linked_MCT"/>
</dbReference>
<organism evidence="4 5">
    <name type="scientific">Gymnopus androsaceus JB14</name>
    <dbReference type="NCBI Taxonomy" id="1447944"/>
    <lineage>
        <taxon>Eukaryota</taxon>
        <taxon>Fungi</taxon>
        <taxon>Dikarya</taxon>
        <taxon>Basidiomycota</taxon>
        <taxon>Agaricomycotina</taxon>
        <taxon>Agaricomycetes</taxon>
        <taxon>Agaricomycetidae</taxon>
        <taxon>Agaricales</taxon>
        <taxon>Marasmiineae</taxon>
        <taxon>Omphalotaceae</taxon>
        <taxon>Gymnopus</taxon>
    </lineage>
</organism>
<accession>A0A6A4IB30</accession>
<dbReference type="PANTHER" id="PTHR11360:SF234">
    <property type="entry name" value="MFS-TYPE TRANSPORTER DBAD-RELATED"/>
    <property type="match status" value="1"/>
</dbReference>
<dbReference type="GO" id="GO:0022857">
    <property type="term" value="F:transmembrane transporter activity"/>
    <property type="evidence" value="ECO:0007669"/>
    <property type="project" value="InterPro"/>
</dbReference>
<evidence type="ECO:0000313" key="4">
    <source>
        <dbReference type="EMBL" id="KAE9407023.1"/>
    </source>
</evidence>
<dbReference type="Pfam" id="PF07690">
    <property type="entry name" value="MFS_1"/>
    <property type="match status" value="1"/>
</dbReference>
<comment type="subcellular location">
    <subcellularLocation>
        <location evidence="1">Membrane</location>
        <topology evidence="1">Multi-pass membrane protein</topology>
    </subcellularLocation>
</comment>
<reference evidence="4" key="1">
    <citation type="journal article" date="2019" name="Environ. Microbiol.">
        <title>Fungal ecological strategies reflected in gene transcription - a case study of two litter decomposers.</title>
        <authorList>
            <person name="Barbi F."/>
            <person name="Kohler A."/>
            <person name="Barry K."/>
            <person name="Baskaran P."/>
            <person name="Daum C."/>
            <person name="Fauchery L."/>
            <person name="Ihrmark K."/>
            <person name="Kuo A."/>
            <person name="LaButti K."/>
            <person name="Lipzen A."/>
            <person name="Morin E."/>
            <person name="Grigoriev I.V."/>
            <person name="Henrissat B."/>
            <person name="Lindahl B."/>
            <person name="Martin F."/>
        </authorList>
    </citation>
    <scope>NUCLEOTIDE SEQUENCE</scope>
    <source>
        <strain evidence="4">JB14</strain>
    </source>
</reference>
<dbReference type="InterPro" id="IPR036259">
    <property type="entry name" value="MFS_trans_sf"/>
</dbReference>
<dbReference type="InterPro" id="IPR011701">
    <property type="entry name" value="MFS"/>
</dbReference>
<feature type="transmembrane region" description="Helical" evidence="3">
    <location>
        <begin position="213"/>
        <end position="232"/>
    </location>
</feature>
<keyword evidence="5" id="KW-1185">Reference proteome</keyword>
<dbReference type="EMBL" id="ML769398">
    <property type="protein sequence ID" value="KAE9407023.1"/>
    <property type="molecule type" value="Genomic_DNA"/>
</dbReference>
<dbReference type="PANTHER" id="PTHR11360">
    <property type="entry name" value="MONOCARBOXYLATE TRANSPORTER"/>
    <property type="match status" value="1"/>
</dbReference>
<feature type="transmembrane region" description="Helical" evidence="3">
    <location>
        <begin position="291"/>
        <end position="311"/>
    </location>
</feature>
<feature type="transmembrane region" description="Helical" evidence="3">
    <location>
        <begin position="181"/>
        <end position="201"/>
    </location>
</feature>
<feature type="transmembrane region" description="Helical" evidence="3">
    <location>
        <begin position="122"/>
        <end position="140"/>
    </location>
</feature>
<feature type="transmembrane region" description="Helical" evidence="3">
    <location>
        <begin position="323"/>
        <end position="341"/>
    </location>
</feature>
<dbReference type="AlphaFoldDB" id="A0A6A4IB30"/>